<sequence length="163" mass="17971">MEERTPPSISILGQVAQCNAHEGDCAAAALGLGAFRELLSKHTNHRGRCMLMLGEAEIVFQSIQPLCHIAALRSPEPRCTGSHPDDHEIMAKRPALLGLTLELLPYEGTNDFSFNCICALSRLPMAGPNYSCVWIVSRMALPPLFSFKEMRQLNSKILQLSHT</sequence>
<accession>A0A9X0BDY1</accession>
<dbReference type="RefSeq" id="XP_056493411.1">
    <property type="nucleotide sequence ID" value="XM_056627616.1"/>
</dbReference>
<proteinExistence type="predicted"/>
<reference evidence="1" key="1">
    <citation type="submission" date="2022-12" db="EMBL/GenBank/DDBJ databases">
        <authorList>
            <person name="Petersen C."/>
        </authorList>
    </citation>
    <scope>NUCLEOTIDE SEQUENCE</scope>
    <source>
        <strain evidence="1">IBT 29677</strain>
    </source>
</reference>
<organism evidence="1 2">
    <name type="scientific">Penicillium cosmopolitanum</name>
    <dbReference type="NCBI Taxonomy" id="1131564"/>
    <lineage>
        <taxon>Eukaryota</taxon>
        <taxon>Fungi</taxon>
        <taxon>Dikarya</taxon>
        <taxon>Ascomycota</taxon>
        <taxon>Pezizomycotina</taxon>
        <taxon>Eurotiomycetes</taxon>
        <taxon>Eurotiomycetidae</taxon>
        <taxon>Eurotiales</taxon>
        <taxon>Aspergillaceae</taxon>
        <taxon>Penicillium</taxon>
    </lineage>
</organism>
<protein>
    <submittedName>
        <fullName evidence="1">Uncharacterized protein</fullName>
    </submittedName>
</protein>
<name>A0A9X0BDY1_9EURO</name>
<dbReference type="EMBL" id="JAPZBU010000004">
    <property type="protein sequence ID" value="KAJ5409096.1"/>
    <property type="molecule type" value="Genomic_DNA"/>
</dbReference>
<comment type="caution">
    <text evidence="1">The sequence shown here is derived from an EMBL/GenBank/DDBJ whole genome shotgun (WGS) entry which is preliminary data.</text>
</comment>
<evidence type="ECO:0000313" key="1">
    <source>
        <dbReference type="EMBL" id="KAJ5409096.1"/>
    </source>
</evidence>
<dbReference type="GeneID" id="81366596"/>
<dbReference type="Proteomes" id="UP001147747">
    <property type="component" value="Unassembled WGS sequence"/>
</dbReference>
<dbReference type="AlphaFoldDB" id="A0A9X0BDY1"/>
<gene>
    <name evidence="1" type="ORF">N7509_002979</name>
</gene>
<evidence type="ECO:0000313" key="2">
    <source>
        <dbReference type="Proteomes" id="UP001147747"/>
    </source>
</evidence>
<keyword evidence="2" id="KW-1185">Reference proteome</keyword>
<reference evidence="1" key="2">
    <citation type="journal article" date="2023" name="IMA Fungus">
        <title>Comparative genomic study of the Penicillium genus elucidates a diverse pangenome and 15 lateral gene transfer events.</title>
        <authorList>
            <person name="Petersen C."/>
            <person name="Sorensen T."/>
            <person name="Nielsen M.R."/>
            <person name="Sondergaard T.E."/>
            <person name="Sorensen J.L."/>
            <person name="Fitzpatrick D.A."/>
            <person name="Frisvad J.C."/>
            <person name="Nielsen K.L."/>
        </authorList>
    </citation>
    <scope>NUCLEOTIDE SEQUENCE</scope>
    <source>
        <strain evidence="1">IBT 29677</strain>
    </source>
</reference>